<evidence type="ECO:0000313" key="1">
    <source>
        <dbReference type="EMBL" id="MFM0239826.1"/>
    </source>
</evidence>
<dbReference type="CDD" id="cd06150">
    <property type="entry name" value="YjgF_YER057c_UK114_like_2"/>
    <property type="match status" value="1"/>
</dbReference>
<dbReference type="InterPro" id="IPR006175">
    <property type="entry name" value="YjgF/YER057c/UK114"/>
</dbReference>
<accession>A0ABW9BKZ9</accession>
<dbReference type="PANTHER" id="PTHR47328:SF1">
    <property type="entry name" value="RUTC FAMILY PROTEIN YOAB"/>
    <property type="match status" value="1"/>
</dbReference>
<dbReference type="RefSeq" id="WP_012434633.1">
    <property type="nucleotide sequence ID" value="NZ_JAQQCK010000006.1"/>
</dbReference>
<comment type="caution">
    <text evidence="1">The sequence shown here is derived from an EMBL/GenBank/DDBJ whole genome shotgun (WGS) entry which is preliminary data.</text>
</comment>
<reference evidence="1 2" key="1">
    <citation type="journal article" date="2024" name="Chem. Sci.">
        <title>Discovery of megapolipeptins by genome mining of a Burkholderiales bacteria collection.</title>
        <authorList>
            <person name="Paulo B.S."/>
            <person name="Recchia M.J.J."/>
            <person name="Lee S."/>
            <person name="Fergusson C.H."/>
            <person name="Romanowski S.B."/>
            <person name="Hernandez A."/>
            <person name="Krull N."/>
            <person name="Liu D.Y."/>
            <person name="Cavanagh H."/>
            <person name="Bos A."/>
            <person name="Gray C.A."/>
            <person name="Murphy B.T."/>
            <person name="Linington R.G."/>
            <person name="Eustaquio A.S."/>
        </authorList>
    </citation>
    <scope>NUCLEOTIDE SEQUENCE [LARGE SCALE GENOMIC DNA]</scope>
    <source>
        <strain evidence="1 2">RL17-351-BIE-A</strain>
    </source>
</reference>
<proteinExistence type="predicted"/>
<gene>
    <name evidence="1" type="ORF">PQR03_17005</name>
</gene>
<dbReference type="PANTHER" id="PTHR47328">
    <property type="match status" value="1"/>
</dbReference>
<evidence type="ECO:0000313" key="2">
    <source>
        <dbReference type="Proteomes" id="UP001629274"/>
    </source>
</evidence>
<dbReference type="Gene3D" id="3.30.1330.40">
    <property type="entry name" value="RutC-like"/>
    <property type="match status" value="1"/>
</dbReference>
<dbReference type="InterPro" id="IPR035709">
    <property type="entry name" value="YoaB-like"/>
</dbReference>
<dbReference type="EMBL" id="JAQQDR010000006">
    <property type="protein sequence ID" value="MFM0239826.1"/>
    <property type="molecule type" value="Genomic_DNA"/>
</dbReference>
<dbReference type="Proteomes" id="UP001629274">
    <property type="component" value="Unassembled WGS sequence"/>
</dbReference>
<protein>
    <submittedName>
        <fullName evidence="1">RidA family protein</fullName>
    </submittedName>
</protein>
<name>A0ABW9BKZ9_9BURK</name>
<organism evidence="1 2">
    <name type="scientific">Paraburkholderia phytofirmans</name>
    <dbReference type="NCBI Taxonomy" id="261302"/>
    <lineage>
        <taxon>Bacteria</taxon>
        <taxon>Pseudomonadati</taxon>
        <taxon>Pseudomonadota</taxon>
        <taxon>Betaproteobacteria</taxon>
        <taxon>Burkholderiales</taxon>
        <taxon>Burkholderiaceae</taxon>
        <taxon>Paraburkholderia</taxon>
    </lineage>
</organism>
<dbReference type="SUPFAM" id="SSF55298">
    <property type="entry name" value="YjgF-like"/>
    <property type="match status" value="1"/>
</dbReference>
<sequence length="117" mass="12849">MGNEIQRLQTNARMSQVVVARGTVYLSGQVPHTPNASIEIQTTEVLDRIDKLLETEGIDKTRLLTANIWLSSPEHFAEFNGVWDAWVAEGTAPTRACVTSLLMRKGLDVEIAVTALA</sequence>
<dbReference type="Pfam" id="PF01042">
    <property type="entry name" value="Ribonuc_L-PSP"/>
    <property type="match status" value="1"/>
</dbReference>
<keyword evidence="2" id="KW-1185">Reference proteome</keyword>
<dbReference type="InterPro" id="IPR035959">
    <property type="entry name" value="RutC-like_sf"/>
</dbReference>